<keyword evidence="1" id="KW-0812">Transmembrane</keyword>
<organism evidence="2 3">
    <name type="scientific">Obba rivulosa</name>
    <dbReference type="NCBI Taxonomy" id="1052685"/>
    <lineage>
        <taxon>Eukaryota</taxon>
        <taxon>Fungi</taxon>
        <taxon>Dikarya</taxon>
        <taxon>Basidiomycota</taxon>
        <taxon>Agaricomycotina</taxon>
        <taxon>Agaricomycetes</taxon>
        <taxon>Polyporales</taxon>
        <taxon>Gelatoporiaceae</taxon>
        <taxon>Obba</taxon>
    </lineage>
</organism>
<dbReference type="AlphaFoldDB" id="A0A8E2DPT3"/>
<gene>
    <name evidence="2" type="ORF">OBBRIDRAFT_771540</name>
</gene>
<keyword evidence="1" id="KW-0472">Membrane</keyword>
<name>A0A8E2DPT3_9APHY</name>
<dbReference type="EMBL" id="KV722354">
    <property type="protein sequence ID" value="OCH93525.1"/>
    <property type="molecule type" value="Genomic_DNA"/>
</dbReference>
<accession>A0A8E2DPT3</accession>
<dbReference type="OrthoDB" id="2607755at2759"/>
<evidence type="ECO:0000256" key="1">
    <source>
        <dbReference type="SAM" id="Phobius"/>
    </source>
</evidence>
<reference evidence="2 3" key="1">
    <citation type="submission" date="2016-07" db="EMBL/GenBank/DDBJ databases">
        <title>Draft genome of the white-rot fungus Obba rivulosa 3A-2.</title>
        <authorList>
            <consortium name="DOE Joint Genome Institute"/>
            <person name="Miettinen O."/>
            <person name="Riley R."/>
            <person name="Acob R."/>
            <person name="Barry K."/>
            <person name="Cullen D."/>
            <person name="De Vries R."/>
            <person name="Hainaut M."/>
            <person name="Hatakka A."/>
            <person name="Henrissat B."/>
            <person name="Hilden K."/>
            <person name="Kuo R."/>
            <person name="Labutti K."/>
            <person name="Lipzen A."/>
            <person name="Makela M.R."/>
            <person name="Sandor L."/>
            <person name="Spatafora J.W."/>
            <person name="Grigoriev I.V."/>
            <person name="Hibbett D.S."/>
        </authorList>
    </citation>
    <scope>NUCLEOTIDE SEQUENCE [LARGE SCALE GENOMIC DNA]</scope>
    <source>
        <strain evidence="2 3">3A-2</strain>
    </source>
</reference>
<keyword evidence="1" id="KW-1133">Transmembrane helix</keyword>
<protein>
    <submittedName>
        <fullName evidence="2">Uncharacterized protein</fullName>
    </submittedName>
</protein>
<feature type="transmembrane region" description="Helical" evidence="1">
    <location>
        <begin position="47"/>
        <end position="70"/>
    </location>
</feature>
<sequence>MLASRRCIKNVRHFWTRTTPKSTSLRGSGLEAVQPLYARKTPWWARWTWFIVIADLITTASAVELTWHYWTEEVPDTTSSSSDAKSPEGEAVQTKGLRYELRPVWQRAVFAGGQLFLGIALASLLLGTRSRIVRKVMILPPTSPAPTASSAQQLKAFATPSAGAAKQKSHAADGRRVFIQSVSHLQPQGIVRPFRDCKLVRGKGEDEMALEVTGLKGQFVMGLEGAVVNGEAMPLWKAREAMWKGWYGEKKGRQLVLEERLET</sequence>
<evidence type="ECO:0000313" key="2">
    <source>
        <dbReference type="EMBL" id="OCH93525.1"/>
    </source>
</evidence>
<keyword evidence="3" id="KW-1185">Reference proteome</keyword>
<evidence type="ECO:0000313" key="3">
    <source>
        <dbReference type="Proteomes" id="UP000250043"/>
    </source>
</evidence>
<proteinExistence type="predicted"/>
<feature type="transmembrane region" description="Helical" evidence="1">
    <location>
        <begin position="108"/>
        <end position="127"/>
    </location>
</feature>
<dbReference type="Proteomes" id="UP000250043">
    <property type="component" value="Unassembled WGS sequence"/>
</dbReference>